<accession>K9P6B9</accession>
<dbReference type="Gene3D" id="3.50.50.60">
    <property type="entry name" value="FAD/NAD(P)-binding domain"/>
    <property type="match status" value="2"/>
</dbReference>
<dbReference type="EMBL" id="CP003495">
    <property type="protein sequence ID" value="AFY28109.1"/>
    <property type="molecule type" value="Genomic_DNA"/>
</dbReference>
<dbReference type="eggNOG" id="COG0665">
    <property type="taxonomic scope" value="Bacteria"/>
</dbReference>
<dbReference type="Pfam" id="PF01266">
    <property type="entry name" value="DAO"/>
    <property type="match status" value="2"/>
</dbReference>
<dbReference type="RefSeq" id="WP_015108563.1">
    <property type="nucleotide sequence ID" value="NC_019675.1"/>
</dbReference>
<dbReference type="Gene3D" id="3.30.9.10">
    <property type="entry name" value="D-Amino Acid Oxidase, subunit A, domain 2"/>
    <property type="match status" value="1"/>
</dbReference>
<sequence>MAVPGRLTVVGGGLAGSLLALELAERGLAVTLVDAGEATATALSYGGVAWWAGAPGPLGRLLRQAPSRWRRLQARHGPLGWRSCGLRLHGGGWTTPLLRPPFAQVDAAVLMVALPGALVAAGVERRQGRVVAPPRPVAGRWHLELEPGGTLVADQVVLAAGAGCRALAPALPERHRASWAGVLALPVRPTLSSGSASPWLRHAARRRIVQPRHWQRPSLEARAPELREECWIVDAGFAPRGEGLLLGQISLVRPGLDTGELPAAAVMESRLRQALAWLDPVLAALPGPYRQVPVAFCSGGLPLVGPLGDAAGLWVFSGFGGAFAQVPVLAPLLADLIAGVADPGILAGFGVLPG</sequence>
<evidence type="ECO:0000259" key="1">
    <source>
        <dbReference type="Pfam" id="PF01266"/>
    </source>
</evidence>
<feature type="domain" description="FAD dependent oxidoreductase" evidence="1">
    <location>
        <begin position="7"/>
        <end position="87"/>
    </location>
</feature>
<gene>
    <name evidence="2" type="ordered locus">Cyagr_0927</name>
</gene>
<dbReference type="AlphaFoldDB" id="K9P6B9"/>
<proteinExistence type="predicted"/>
<evidence type="ECO:0000313" key="3">
    <source>
        <dbReference type="Proteomes" id="UP000010388"/>
    </source>
</evidence>
<dbReference type="STRING" id="292564.Cyagr_0927"/>
<name>K9P6B9_CYAGP</name>
<dbReference type="SUPFAM" id="SSF51905">
    <property type="entry name" value="FAD/NAD(P)-binding domain"/>
    <property type="match status" value="1"/>
</dbReference>
<dbReference type="KEGG" id="cgc:Cyagr_0927"/>
<organism evidence="2 3">
    <name type="scientific">Cyanobium gracile (strain ATCC 27147 / PCC 6307)</name>
    <dbReference type="NCBI Taxonomy" id="292564"/>
    <lineage>
        <taxon>Bacteria</taxon>
        <taxon>Bacillati</taxon>
        <taxon>Cyanobacteriota</taxon>
        <taxon>Cyanophyceae</taxon>
        <taxon>Synechococcales</taxon>
        <taxon>Prochlorococcaceae</taxon>
        <taxon>Cyanobium</taxon>
    </lineage>
</organism>
<protein>
    <submittedName>
        <fullName evidence="2">Glycine/D-amino acid oxidase, deaminating</fullName>
    </submittedName>
</protein>
<dbReference type="GO" id="GO:0005737">
    <property type="term" value="C:cytoplasm"/>
    <property type="evidence" value="ECO:0007669"/>
    <property type="project" value="TreeGrafter"/>
</dbReference>
<reference evidence="3" key="1">
    <citation type="journal article" date="2013" name="Proc. Natl. Acad. Sci. U.S.A.">
        <title>Improving the coverage of the cyanobacterial phylum using diversity-driven genome sequencing.</title>
        <authorList>
            <person name="Shih P.M."/>
            <person name="Wu D."/>
            <person name="Latifi A."/>
            <person name="Axen S.D."/>
            <person name="Fewer D.P."/>
            <person name="Talla E."/>
            <person name="Calteau A."/>
            <person name="Cai F."/>
            <person name="Tandeau de Marsac N."/>
            <person name="Rippka R."/>
            <person name="Herdman M."/>
            <person name="Sivonen K."/>
            <person name="Coursin T."/>
            <person name="Laurent T."/>
            <person name="Goodwin L."/>
            <person name="Nolan M."/>
            <person name="Davenport K.W."/>
            <person name="Han C.S."/>
            <person name="Rubin E.M."/>
            <person name="Eisen J.A."/>
            <person name="Woyke T."/>
            <person name="Gugger M."/>
            <person name="Kerfeld C.A."/>
        </authorList>
    </citation>
    <scope>NUCLEOTIDE SEQUENCE [LARGE SCALE GENOMIC DNA]</scope>
    <source>
        <strain evidence="3">ATCC 27147 / PCC 6307</strain>
    </source>
</reference>
<feature type="domain" description="FAD dependent oxidoreductase" evidence="1">
    <location>
        <begin position="103"/>
        <end position="336"/>
    </location>
</feature>
<dbReference type="InterPro" id="IPR006076">
    <property type="entry name" value="FAD-dep_OxRdtase"/>
</dbReference>
<dbReference type="PANTHER" id="PTHR13847">
    <property type="entry name" value="SARCOSINE DEHYDROGENASE-RELATED"/>
    <property type="match status" value="1"/>
</dbReference>
<dbReference type="InterPro" id="IPR036188">
    <property type="entry name" value="FAD/NAD-bd_sf"/>
</dbReference>
<evidence type="ECO:0000313" key="2">
    <source>
        <dbReference type="EMBL" id="AFY28109.1"/>
    </source>
</evidence>
<dbReference type="Proteomes" id="UP000010388">
    <property type="component" value="Chromosome"/>
</dbReference>
<dbReference type="HOGENOM" id="CLU_741720_0_0_3"/>